<dbReference type="Proteomes" id="UP000001401">
    <property type="component" value="Chromosome"/>
</dbReference>
<dbReference type="EMBL" id="CP002394">
    <property type="protein sequence ID" value="ADU31765.1"/>
    <property type="molecule type" value="Genomic_DNA"/>
</dbReference>
<name>E6TRD5_EVAC2</name>
<evidence type="ECO:0000313" key="1">
    <source>
        <dbReference type="EMBL" id="ADU31765.1"/>
    </source>
</evidence>
<evidence type="ECO:0000313" key="2">
    <source>
        <dbReference type="Proteomes" id="UP000001401"/>
    </source>
</evidence>
<dbReference type="HOGENOM" id="CLU_2767159_0_0_9"/>
<gene>
    <name evidence="1" type="ordered locus">Bcell_3524</name>
</gene>
<protein>
    <submittedName>
        <fullName evidence="1">Uncharacterized protein</fullName>
    </submittedName>
</protein>
<sequence>MFDLYKYMYQHTHHSRFYFFSNTIFYVETRKQYIKSNFFMKKVRQIYVNEHGIITSVKKSMILFLGGLI</sequence>
<proteinExistence type="predicted"/>
<reference evidence="1 2" key="1">
    <citation type="submission" date="2010-12" db="EMBL/GenBank/DDBJ databases">
        <title>Complete sequence of Bacillus cellulosilyticus DSM 2522.</title>
        <authorList>
            <consortium name="US DOE Joint Genome Institute"/>
            <person name="Lucas S."/>
            <person name="Copeland A."/>
            <person name="Lapidus A."/>
            <person name="Cheng J.-F."/>
            <person name="Bruce D."/>
            <person name="Goodwin L."/>
            <person name="Pitluck S."/>
            <person name="Chertkov O."/>
            <person name="Detter J.C."/>
            <person name="Han C."/>
            <person name="Tapia R."/>
            <person name="Land M."/>
            <person name="Hauser L."/>
            <person name="Jeffries C."/>
            <person name="Kyrpides N."/>
            <person name="Ivanova N."/>
            <person name="Mikhailova N."/>
            <person name="Brumm P."/>
            <person name="Mead D."/>
            <person name="Woyke T."/>
        </authorList>
    </citation>
    <scope>NUCLEOTIDE SEQUENCE [LARGE SCALE GENOMIC DNA]</scope>
    <source>
        <strain evidence="2">ATCC 21833 / DSM 2522 / FERM P-1141 / JCM 9156 / N-4</strain>
    </source>
</reference>
<organism evidence="1 2">
    <name type="scientific">Evansella cellulosilytica (strain ATCC 21833 / DSM 2522 / FERM P-1141 / JCM 9156 / N-4)</name>
    <name type="common">Bacillus cellulosilyticus</name>
    <dbReference type="NCBI Taxonomy" id="649639"/>
    <lineage>
        <taxon>Bacteria</taxon>
        <taxon>Bacillati</taxon>
        <taxon>Bacillota</taxon>
        <taxon>Bacilli</taxon>
        <taxon>Bacillales</taxon>
        <taxon>Bacillaceae</taxon>
        <taxon>Evansella</taxon>
    </lineage>
</organism>
<keyword evidence="2" id="KW-1185">Reference proteome</keyword>
<dbReference type="STRING" id="649639.Bcell_3524"/>
<accession>E6TRD5</accession>
<dbReference type="KEGG" id="bco:Bcell_3524"/>
<dbReference type="AlphaFoldDB" id="E6TRD5"/>